<proteinExistence type="predicted"/>
<dbReference type="GO" id="GO:0009507">
    <property type="term" value="C:chloroplast"/>
    <property type="evidence" value="ECO:0007669"/>
    <property type="project" value="TreeGrafter"/>
</dbReference>
<protein>
    <submittedName>
        <fullName evidence="1">Uncharacterized protein</fullName>
    </submittedName>
</protein>
<evidence type="ECO:0000313" key="1">
    <source>
        <dbReference type="EnsemblPlants" id="AET6Gv20111200.14"/>
    </source>
</evidence>
<reference evidence="1" key="4">
    <citation type="submission" date="2019-03" db="UniProtKB">
        <authorList>
            <consortium name="EnsemblPlants"/>
        </authorList>
    </citation>
    <scope>IDENTIFICATION</scope>
</reference>
<dbReference type="Gramene" id="AET6Gv20111200.14">
    <property type="protein sequence ID" value="AET6Gv20111200.14"/>
    <property type="gene ID" value="AET6Gv20111200"/>
</dbReference>
<reference evidence="2" key="1">
    <citation type="journal article" date="2014" name="Science">
        <title>Ancient hybridizations among the ancestral genomes of bread wheat.</title>
        <authorList>
            <consortium name="International Wheat Genome Sequencing Consortium,"/>
            <person name="Marcussen T."/>
            <person name="Sandve S.R."/>
            <person name="Heier L."/>
            <person name="Spannagl M."/>
            <person name="Pfeifer M."/>
            <person name="Jakobsen K.S."/>
            <person name="Wulff B.B."/>
            <person name="Steuernagel B."/>
            <person name="Mayer K.F."/>
            <person name="Olsen O.A."/>
        </authorList>
    </citation>
    <scope>NUCLEOTIDE SEQUENCE [LARGE SCALE GENOMIC DNA]</scope>
    <source>
        <strain evidence="2">cv. AL8/78</strain>
    </source>
</reference>
<keyword evidence="2" id="KW-1185">Reference proteome</keyword>
<reference evidence="1" key="5">
    <citation type="journal article" date="2021" name="G3 (Bethesda)">
        <title>Aegilops tauschii genome assembly Aet v5.0 features greater sequence contiguity and improved annotation.</title>
        <authorList>
            <person name="Wang L."/>
            <person name="Zhu T."/>
            <person name="Rodriguez J.C."/>
            <person name="Deal K.R."/>
            <person name="Dubcovsky J."/>
            <person name="McGuire P.E."/>
            <person name="Lux T."/>
            <person name="Spannagl M."/>
            <person name="Mayer K.F.X."/>
            <person name="Baldrich P."/>
            <person name="Meyers B.C."/>
            <person name="Huo N."/>
            <person name="Gu Y.Q."/>
            <person name="Zhou H."/>
            <person name="Devos K.M."/>
            <person name="Bennetzen J.L."/>
            <person name="Unver T."/>
            <person name="Budak H."/>
            <person name="Gulick P.J."/>
            <person name="Galiba G."/>
            <person name="Kalapos B."/>
            <person name="Nelson D.R."/>
            <person name="Li P."/>
            <person name="You F.M."/>
            <person name="Luo M.C."/>
            <person name="Dvorak J."/>
        </authorList>
    </citation>
    <scope>NUCLEOTIDE SEQUENCE [LARGE SCALE GENOMIC DNA]</scope>
    <source>
        <strain evidence="1">cv. AL8/78</strain>
    </source>
</reference>
<reference evidence="1" key="3">
    <citation type="journal article" date="2017" name="Nature">
        <title>Genome sequence of the progenitor of the wheat D genome Aegilops tauschii.</title>
        <authorList>
            <person name="Luo M.C."/>
            <person name="Gu Y.Q."/>
            <person name="Puiu D."/>
            <person name="Wang H."/>
            <person name="Twardziok S.O."/>
            <person name="Deal K.R."/>
            <person name="Huo N."/>
            <person name="Zhu T."/>
            <person name="Wang L."/>
            <person name="Wang Y."/>
            <person name="McGuire P.E."/>
            <person name="Liu S."/>
            <person name="Long H."/>
            <person name="Ramasamy R.K."/>
            <person name="Rodriguez J.C."/>
            <person name="Van S.L."/>
            <person name="Yuan L."/>
            <person name="Wang Z."/>
            <person name="Xia Z."/>
            <person name="Xiao L."/>
            <person name="Anderson O.D."/>
            <person name="Ouyang S."/>
            <person name="Liang Y."/>
            <person name="Zimin A.V."/>
            <person name="Pertea G."/>
            <person name="Qi P."/>
            <person name="Bennetzen J.L."/>
            <person name="Dai X."/>
            <person name="Dawson M.W."/>
            <person name="Muller H.G."/>
            <person name="Kugler K."/>
            <person name="Rivarola-Duarte L."/>
            <person name="Spannagl M."/>
            <person name="Mayer K.F.X."/>
            <person name="Lu F.H."/>
            <person name="Bevan M.W."/>
            <person name="Leroy P."/>
            <person name="Li P."/>
            <person name="You F.M."/>
            <person name="Sun Q."/>
            <person name="Liu Z."/>
            <person name="Lyons E."/>
            <person name="Wicker T."/>
            <person name="Salzberg S.L."/>
            <person name="Devos K.M."/>
            <person name="Dvorak J."/>
        </authorList>
    </citation>
    <scope>NUCLEOTIDE SEQUENCE [LARGE SCALE GENOMIC DNA]</scope>
    <source>
        <strain evidence="1">cv. AL8/78</strain>
    </source>
</reference>
<name>A0A453MW06_AEGTS</name>
<dbReference type="PANTHER" id="PTHR47869">
    <property type="entry name" value="OS03G0410700 PROTEIN"/>
    <property type="match status" value="1"/>
</dbReference>
<dbReference type="PANTHER" id="PTHR47869:SF2">
    <property type="entry name" value="OS03G0410700 PROTEIN"/>
    <property type="match status" value="1"/>
</dbReference>
<evidence type="ECO:0000313" key="2">
    <source>
        <dbReference type="Proteomes" id="UP000015105"/>
    </source>
</evidence>
<reference evidence="2" key="2">
    <citation type="journal article" date="2017" name="Nat. Plants">
        <title>The Aegilops tauschii genome reveals multiple impacts of transposons.</title>
        <authorList>
            <person name="Zhao G."/>
            <person name="Zou C."/>
            <person name="Li K."/>
            <person name="Wang K."/>
            <person name="Li T."/>
            <person name="Gao L."/>
            <person name="Zhang X."/>
            <person name="Wang H."/>
            <person name="Yang Z."/>
            <person name="Liu X."/>
            <person name="Jiang W."/>
            <person name="Mao L."/>
            <person name="Kong X."/>
            <person name="Jiao Y."/>
            <person name="Jia J."/>
        </authorList>
    </citation>
    <scope>NUCLEOTIDE SEQUENCE [LARGE SCALE GENOMIC DNA]</scope>
    <source>
        <strain evidence="2">cv. AL8/78</strain>
    </source>
</reference>
<sequence>MQLSVYRNSGGLQAIMNSKLRKLAERDENVVLASGIPSTIIRSASLETTPGGEKGFNFTEGYSSQGEDKQRGCCYNLCGGPGCHSPDNTHIRGGKWR</sequence>
<dbReference type="Proteomes" id="UP000015105">
    <property type="component" value="Chromosome 6D"/>
</dbReference>
<organism evidence="1 2">
    <name type="scientific">Aegilops tauschii subsp. strangulata</name>
    <name type="common">Goatgrass</name>
    <dbReference type="NCBI Taxonomy" id="200361"/>
    <lineage>
        <taxon>Eukaryota</taxon>
        <taxon>Viridiplantae</taxon>
        <taxon>Streptophyta</taxon>
        <taxon>Embryophyta</taxon>
        <taxon>Tracheophyta</taxon>
        <taxon>Spermatophyta</taxon>
        <taxon>Magnoliopsida</taxon>
        <taxon>Liliopsida</taxon>
        <taxon>Poales</taxon>
        <taxon>Poaceae</taxon>
        <taxon>BOP clade</taxon>
        <taxon>Pooideae</taxon>
        <taxon>Triticodae</taxon>
        <taxon>Triticeae</taxon>
        <taxon>Triticinae</taxon>
        <taxon>Aegilops</taxon>
    </lineage>
</organism>
<accession>A0A453MW06</accession>
<dbReference type="AlphaFoldDB" id="A0A453MW06"/>
<dbReference type="EnsemblPlants" id="AET6Gv20111200.14">
    <property type="protein sequence ID" value="AET6Gv20111200.14"/>
    <property type="gene ID" value="AET6Gv20111200"/>
</dbReference>